<dbReference type="GO" id="GO:0005886">
    <property type="term" value="C:plasma membrane"/>
    <property type="evidence" value="ECO:0007669"/>
    <property type="project" value="UniProtKB-SubCell"/>
</dbReference>
<dbReference type="InterPro" id="IPR010129">
    <property type="entry name" value="T1SS_HlyD"/>
</dbReference>
<sequence length="464" mass="51658">MKKKLTTEQLDFVDDKSSALMLSTTYTTKIMLWTIVAFFIIAVTWASLTKLDKVTTGTGRVIPSTQMQVIQNLEGGIVKQVMVREGQPVKKGQRLLLIDDTQARSDFQGKASDIANMQADQFRLKAQIAAVKIDKQKAKQMNSWEDSVIIDESLVPSFDKDFAQKHPILVARQLNEYQGNVSNLENQLSVARQQVTQKQRELDENRSRYRNLQSSYNVANHEFKITEPLAKDGVVPEIELLKLRRQLIDTRRDLTSTKMQIPVAESAVHEAILKYLDIALNYRSDNQNELNKVSAQLSSQSESQVGLQDKVNRTVVTSPVTGTIQKIYINTIGGVIQPGMDLIEIVPTEDTLLIEAKIAPQDIGFLHPGLPALIKFTAYNFSTYGGLDGTVETISADTIQDDEGNSFYQVKIRTHESVLTSKDGTSLPIIPGMTASADIITGQRTVMGYLLKPVLKATDSALRE</sequence>
<evidence type="ECO:0000259" key="12">
    <source>
        <dbReference type="Pfam" id="PF26002"/>
    </source>
</evidence>
<dbReference type="OrthoDB" id="9775513at2"/>
<evidence type="ECO:0000256" key="7">
    <source>
        <dbReference type="ARBA" id="ARBA00022989"/>
    </source>
</evidence>
<keyword evidence="10" id="KW-0175">Coiled coil</keyword>
<organism evidence="13 14">
    <name type="scientific">Vibrio algivorus</name>
    <dbReference type="NCBI Taxonomy" id="1667024"/>
    <lineage>
        <taxon>Bacteria</taxon>
        <taxon>Pseudomonadati</taxon>
        <taxon>Pseudomonadota</taxon>
        <taxon>Gammaproteobacteria</taxon>
        <taxon>Vibrionales</taxon>
        <taxon>Vibrionaceae</taxon>
        <taxon>Vibrio</taxon>
    </lineage>
</organism>
<proteinExistence type="inferred from homology"/>
<dbReference type="SUPFAM" id="SSF56954">
    <property type="entry name" value="Outer membrane efflux proteins (OEP)"/>
    <property type="match status" value="1"/>
</dbReference>
<evidence type="ECO:0000256" key="10">
    <source>
        <dbReference type="SAM" id="Coils"/>
    </source>
</evidence>
<dbReference type="PROSITE" id="PS00543">
    <property type="entry name" value="HLYD_FAMILY"/>
    <property type="match status" value="1"/>
</dbReference>
<evidence type="ECO:0000256" key="6">
    <source>
        <dbReference type="ARBA" id="ARBA00022692"/>
    </source>
</evidence>
<evidence type="ECO:0000256" key="5">
    <source>
        <dbReference type="ARBA" id="ARBA00022519"/>
    </source>
</evidence>
<keyword evidence="6 9" id="KW-0812">Transmembrane</keyword>
<keyword evidence="3 9" id="KW-0813">Transport</keyword>
<keyword evidence="4 9" id="KW-1003">Cell membrane</keyword>
<dbReference type="SUPFAM" id="SSF111369">
    <property type="entry name" value="HlyD-like secretion proteins"/>
    <property type="match status" value="1"/>
</dbReference>
<name>A0A557PF81_9VIBR</name>
<evidence type="ECO:0000259" key="11">
    <source>
        <dbReference type="Pfam" id="PF25994"/>
    </source>
</evidence>
<keyword evidence="7 9" id="KW-1133">Transmembrane helix</keyword>
<dbReference type="InterPro" id="IPR050739">
    <property type="entry name" value="MFP"/>
</dbReference>
<dbReference type="PANTHER" id="PTHR30386:SF26">
    <property type="entry name" value="TRANSPORT PROTEIN COMB"/>
    <property type="match status" value="1"/>
</dbReference>
<dbReference type="Pfam" id="PF26002">
    <property type="entry name" value="Beta-barrel_AprE"/>
    <property type="match status" value="1"/>
</dbReference>
<dbReference type="Gene3D" id="1.20.1600.10">
    <property type="entry name" value="Outer membrane efflux proteins (OEP)"/>
    <property type="match status" value="1"/>
</dbReference>
<dbReference type="PANTHER" id="PTHR30386">
    <property type="entry name" value="MEMBRANE FUSION SUBUNIT OF EMRAB-TOLC MULTIDRUG EFFLUX PUMP"/>
    <property type="match status" value="1"/>
</dbReference>
<dbReference type="InterPro" id="IPR006144">
    <property type="entry name" value="Secretion_HlyD_CS"/>
</dbReference>
<comment type="caution">
    <text evidence="13">The sequence shown here is derived from an EMBL/GenBank/DDBJ whole genome shotgun (WGS) entry which is preliminary data.</text>
</comment>
<evidence type="ECO:0000256" key="9">
    <source>
        <dbReference type="RuleBase" id="RU365093"/>
    </source>
</evidence>
<evidence type="ECO:0000256" key="1">
    <source>
        <dbReference type="ARBA" id="ARBA00004377"/>
    </source>
</evidence>
<dbReference type="Gene3D" id="2.40.50.100">
    <property type="match status" value="1"/>
</dbReference>
<accession>A0A557PF81</accession>
<dbReference type="PRINTS" id="PR01490">
    <property type="entry name" value="RTXTOXIND"/>
</dbReference>
<feature type="transmembrane region" description="Helical" evidence="9">
    <location>
        <begin position="30"/>
        <end position="48"/>
    </location>
</feature>
<dbReference type="GO" id="GO:0009306">
    <property type="term" value="P:protein secretion"/>
    <property type="evidence" value="ECO:0007669"/>
    <property type="project" value="InterPro"/>
</dbReference>
<feature type="domain" description="AprE-like long alpha-helical hairpin" evidence="11">
    <location>
        <begin position="160"/>
        <end position="309"/>
    </location>
</feature>
<gene>
    <name evidence="13" type="ORF">FOF44_01665</name>
</gene>
<keyword evidence="5 9" id="KW-0997">Cell inner membrane</keyword>
<evidence type="ECO:0000256" key="4">
    <source>
        <dbReference type="ARBA" id="ARBA00022475"/>
    </source>
</evidence>
<dbReference type="NCBIfam" id="TIGR01843">
    <property type="entry name" value="type_I_hlyD"/>
    <property type="match status" value="1"/>
</dbReference>
<dbReference type="Proteomes" id="UP000319828">
    <property type="component" value="Unassembled WGS sequence"/>
</dbReference>
<dbReference type="Pfam" id="PF25994">
    <property type="entry name" value="HH_AprE"/>
    <property type="match status" value="1"/>
</dbReference>
<reference evidence="13 14" key="1">
    <citation type="submission" date="2019-07" db="EMBL/GenBank/DDBJ databases">
        <title>The draft genome sequence of Vibrio algivorus M1486.</title>
        <authorList>
            <person name="Meng X."/>
        </authorList>
    </citation>
    <scope>NUCLEOTIDE SEQUENCE [LARGE SCALE GENOMIC DNA]</scope>
    <source>
        <strain evidence="13 14">M1486</strain>
    </source>
</reference>
<dbReference type="InterPro" id="IPR058781">
    <property type="entry name" value="HH_AprE-like"/>
</dbReference>
<keyword evidence="8 9" id="KW-0472">Membrane</keyword>
<evidence type="ECO:0000256" key="8">
    <source>
        <dbReference type="ARBA" id="ARBA00023136"/>
    </source>
</evidence>
<feature type="coiled-coil region" evidence="10">
    <location>
        <begin position="174"/>
        <end position="215"/>
    </location>
</feature>
<evidence type="ECO:0000313" key="13">
    <source>
        <dbReference type="EMBL" id="TVO39321.1"/>
    </source>
</evidence>
<protein>
    <recommendedName>
        <fullName evidence="9">Membrane fusion protein (MFP) family protein</fullName>
    </recommendedName>
</protein>
<evidence type="ECO:0000313" key="14">
    <source>
        <dbReference type="Proteomes" id="UP000319828"/>
    </source>
</evidence>
<comment type="similarity">
    <text evidence="2 9">Belongs to the membrane fusion protein (MFP) (TC 8.A.1) family.</text>
</comment>
<dbReference type="RefSeq" id="WP_144229924.1">
    <property type="nucleotide sequence ID" value="NZ_CANNCB010000015.1"/>
</dbReference>
<dbReference type="AlphaFoldDB" id="A0A557PF81"/>
<evidence type="ECO:0000256" key="3">
    <source>
        <dbReference type="ARBA" id="ARBA00022448"/>
    </source>
</evidence>
<evidence type="ECO:0000256" key="2">
    <source>
        <dbReference type="ARBA" id="ARBA00009477"/>
    </source>
</evidence>
<feature type="domain" description="AprE-like beta-barrel" evidence="12">
    <location>
        <begin position="352"/>
        <end position="442"/>
    </location>
</feature>
<dbReference type="Gene3D" id="2.40.30.170">
    <property type="match status" value="1"/>
</dbReference>
<dbReference type="EMBL" id="VMKJ01000002">
    <property type="protein sequence ID" value="TVO39321.1"/>
    <property type="molecule type" value="Genomic_DNA"/>
</dbReference>
<dbReference type="InterPro" id="IPR058982">
    <property type="entry name" value="Beta-barrel_AprE"/>
</dbReference>
<comment type="subcellular location">
    <subcellularLocation>
        <location evidence="1 9">Cell inner membrane</location>
        <topology evidence="1 9">Single-pass membrane protein</topology>
    </subcellularLocation>
</comment>